<dbReference type="Pfam" id="PF01740">
    <property type="entry name" value="STAS"/>
    <property type="match status" value="1"/>
</dbReference>
<comment type="similarity">
    <text evidence="1 2">Belongs to the anti-sigma-factor antagonist family.</text>
</comment>
<reference evidence="4 5" key="1">
    <citation type="submission" date="2020-03" db="EMBL/GenBank/DDBJ databases">
        <title>Isolation and identification of active actinomycetes.</title>
        <authorList>
            <person name="Sun X."/>
        </authorList>
    </citation>
    <scope>NUCLEOTIDE SEQUENCE [LARGE SCALE GENOMIC DNA]</scope>
    <source>
        <strain evidence="4 5">NEAU-D13</strain>
    </source>
</reference>
<dbReference type="RefSeq" id="WP_166051206.1">
    <property type="nucleotide sequence ID" value="NZ_JAAMPJ010000009.1"/>
</dbReference>
<accession>A0A7C9RUE8</accession>
<dbReference type="InterPro" id="IPR003658">
    <property type="entry name" value="Anti-sigma_ant"/>
</dbReference>
<evidence type="ECO:0000313" key="5">
    <source>
        <dbReference type="Proteomes" id="UP000481360"/>
    </source>
</evidence>
<evidence type="ECO:0000313" key="4">
    <source>
        <dbReference type="EMBL" id="NGY63108.1"/>
    </source>
</evidence>
<sequence>MSANVRPRAIRPTCARHDVSHGQIDNSAGVIWIFDEHDWASAVRSTIHLTSNGQAQPARSRRCPMTPLLQRVPADHPARAAAVRPDFQSDGEVLTGTVCQAPPDVVVLAVCGEVDSSTSPLLRDRLLEQLRPTCPQLVVDLTEVSFFGAAGITVLVAAREAAETAGIRMCLVARTRVVLRPLTITGLDSVFDVCPDIAHARLRMSEVAAQIIDGSLDDDGILPRPRAGHGAPPPA</sequence>
<dbReference type="SUPFAM" id="SSF52091">
    <property type="entry name" value="SpoIIaa-like"/>
    <property type="match status" value="1"/>
</dbReference>
<proteinExistence type="inferred from homology"/>
<dbReference type="EMBL" id="JAAMPJ010000009">
    <property type="protein sequence ID" value="NGY63108.1"/>
    <property type="molecule type" value="Genomic_DNA"/>
</dbReference>
<organism evidence="4 5">
    <name type="scientific">Lentzea alba</name>
    <dbReference type="NCBI Taxonomy" id="2714351"/>
    <lineage>
        <taxon>Bacteria</taxon>
        <taxon>Bacillati</taxon>
        <taxon>Actinomycetota</taxon>
        <taxon>Actinomycetes</taxon>
        <taxon>Pseudonocardiales</taxon>
        <taxon>Pseudonocardiaceae</taxon>
        <taxon>Lentzea</taxon>
    </lineage>
</organism>
<evidence type="ECO:0000259" key="3">
    <source>
        <dbReference type="PROSITE" id="PS50801"/>
    </source>
</evidence>
<dbReference type="PANTHER" id="PTHR33495:SF2">
    <property type="entry name" value="ANTI-SIGMA FACTOR ANTAGONIST TM_1081-RELATED"/>
    <property type="match status" value="1"/>
</dbReference>
<dbReference type="InterPro" id="IPR036513">
    <property type="entry name" value="STAS_dom_sf"/>
</dbReference>
<dbReference type="GO" id="GO:0043856">
    <property type="term" value="F:anti-sigma factor antagonist activity"/>
    <property type="evidence" value="ECO:0007669"/>
    <property type="project" value="InterPro"/>
</dbReference>
<gene>
    <name evidence="4" type="ORF">G7043_29735</name>
</gene>
<dbReference type="InterPro" id="IPR002645">
    <property type="entry name" value="STAS_dom"/>
</dbReference>
<evidence type="ECO:0000256" key="2">
    <source>
        <dbReference type="RuleBase" id="RU003749"/>
    </source>
</evidence>
<dbReference type="Gene3D" id="3.30.750.24">
    <property type="entry name" value="STAS domain"/>
    <property type="match status" value="1"/>
</dbReference>
<comment type="caution">
    <text evidence="4">The sequence shown here is derived from an EMBL/GenBank/DDBJ whole genome shotgun (WGS) entry which is preliminary data.</text>
</comment>
<dbReference type="PROSITE" id="PS50801">
    <property type="entry name" value="STAS"/>
    <property type="match status" value="1"/>
</dbReference>
<name>A0A7C9RUE8_9PSEU</name>
<feature type="domain" description="STAS" evidence="3">
    <location>
        <begin position="103"/>
        <end position="204"/>
    </location>
</feature>
<keyword evidence="5" id="KW-1185">Reference proteome</keyword>
<dbReference type="AlphaFoldDB" id="A0A7C9RUE8"/>
<protein>
    <recommendedName>
        <fullName evidence="2">Anti-sigma factor antagonist</fullName>
    </recommendedName>
</protein>
<dbReference type="NCBIfam" id="TIGR00377">
    <property type="entry name" value="ant_ant_sig"/>
    <property type="match status" value="1"/>
</dbReference>
<evidence type="ECO:0000256" key="1">
    <source>
        <dbReference type="ARBA" id="ARBA00009013"/>
    </source>
</evidence>
<dbReference type="PANTHER" id="PTHR33495">
    <property type="entry name" value="ANTI-SIGMA FACTOR ANTAGONIST TM_1081-RELATED-RELATED"/>
    <property type="match status" value="1"/>
</dbReference>
<dbReference type="CDD" id="cd07043">
    <property type="entry name" value="STAS_anti-anti-sigma_factors"/>
    <property type="match status" value="1"/>
</dbReference>
<dbReference type="Proteomes" id="UP000481360">
    <property type="component" value="Unassembled WGS sequence"/>
</dbReference>